<keyword evidence="4" id="KW-0804">Transcription</keyword>
<evidence type="ECO:0000256" key="1">
    <source>
        <dbReference type="ARBA" id="ARBA00004123"/>
    </source>
</evidence>
<evidence type="ECO:0000256" key="4">
    <source>
        <dbReference type="ARBA" id="ARBA00023163"/>
    </source>
</evidence>
<dbReference type="GO" id="GO:0005634">
    <property type="term" value="C:nucleus"/>
    <property type="evidence" value="ECO:0007669"/>
    <property type="project" value="UniProtKB-SubCell"/>
</dbReference>
<dbReference type="eggNOG" id="ENOG502S3WW">
    <property type="taxonomic scope" value="Eukaryota"/>
</dbReference>
<dbReference type="GO" id="GO:0003677">
    <property type="term" value="F:DNA binding"/>
    <property type="evidence" value="ECO:0007669"/>
    <property type="project" value="UniProtKB-KW"/>
</dbReference>
<evidence type="ECO:0000256" key="6">
    <source>
        <dbReference type="SAM" id="MobiDB-lite"/>
    </source>
</evidence>
<feature type="domain" description="TF-B3" evidence="7">
    <location>
        <begin position="74"/>
        <end position="169"/>
    </location>
</feature>
<protein>
    <recommendedName>
        <fullName evidence="7">TF-B3 domain-containing protein</fullName>
    </recommendedName>
</protein>
<keyword evidence="2" id="KW-0805">Transcription regulation</keyword>
<evidence type="ECO:0000256" key="3">
    <source>
        <dbReference type="ARBA" id="ARBA00023125"/>
    </source>
</evidence>
<dbReference type="SMR" id="A0A0J8B8P3"/>
<keyword evidence="3" id="KW-0238">DNA-binding</keyword>
<evidence type="ECO:0000256" key="5">
    <source>
        <dbReference type="ARBA" id="ARBA00023242"/>
    </source>
</evidence>
<dbReference type="SUPFAM" id="SSF101936">
    <property type="entry name" value="DNA-binding pseudobarrel domain"/>
    <property type="match status" value="3"/>
</dbReference>
<evidence type="ECO:0000313" key="8">
    <source>
        <dbReference type="EMBL" id="KMS96192.1"/>
    </source>
</evidence>
<keyword evidence="5" id="KW-0539">Nucleus</keyword>
<dbReference type="PANTHER" id="PTHR31920:SF135">
    <property type="entry name" value="B3 DOMAIN-CONTAINING PROTEIN OS03G0621600-RELATED"/>
    <property type="match status" value="1"/>
</dbReference>
<dbReference type="SMART" id="SM01019">
    <property type="entry name" value="B3"/>
    <property type="match status" value="3"/>
</dbReference>
<dbReference type="Pfam" id="PF02362">
    <property type="entry name" value="B3"/>
    <property type="match status" value="3"/>
</dbReference>
<dbReference type="AlphaFoldDB" id="A0A0J8B8P3"/>
<feature type="domain" description="TF-B3" evidence="7">
    <location>
        <begin position="251"/>
        <end position="345"/>
    </location>
</feature>
<sequence length="581" mass="65936">MLDISLATMWPRGLINSVKIVNLLLQFNNSFKHKKEGKQKTEMESDGSHKQLHKAISVNMQCEMQNKPMFSCKGASFIKVLGRDFSKQLQLPEEFTANITGYVPHRFIIESGTTNKCWRVEVEKDGDGRMYFRDGWADFVEFHSLEVGNILLFEYEEQSIFQARIYGRNGCEKTLLLDSKGGQCKPLKTINDDDGEESEALDEPVIVKCSRQKTRSLSSRKYGNGIYKKRTVNRDYRRTAKVSVTQNNLCFSVIMHYRKRHQFNQLTVPKAVSLKMKLPSKDELKIQDAQGKCWTLALGHRRDGRALFSQGWKEFLKDNNVAPGDKLKFEFMSDEIVQCHVTRASEVNEHQSNEPTRSSDMDCNLDKPNTRIVSRAPKNRAGGISMTSKRRMSCESGSSFSVMWRDSCARTYLHMPKAIVRDQNLMNKENIVLRDPEGKCWPHEVKKLTGNRVALAKGWVEFWKGHGLKTGDFLNFEFVSENLVQVNINRGKPQHEPNVEDTVIYLDAIDDEEAAAIEPEAVITQQAGLQAGIEPEVGITHEGFDAAFSAEAGITQEGYDAAMETEAFITLEAFDEATTQV</sequence>
<dbReference type="Gramene" id="KMS96192">
    <property type="protein sequence ID" value="KMS96192"/>
    <property type="gene ID" value="BVRB_001020"/>
</dbReference>
<accession>A0A0J8B8P3</accession>
<dbReference type="CDD" id="cd10017">
    <property type="entry name" value="B3_DNA"/>
    <property type="match status" value="3"/>
</dbReference>
<dbReference type="Proteomes" id="UP000035740">
    <property type="component" value="Unassembled WGS sequence"/>
</dbReference>
<gene>
    <name evidence="8" type="ORF">BVRB_001020</name>
</gene>
<feature type="domain" description="TF-B3" evidence="7">
    <location>
        <begin position="398"/>
        <end position="492"/>
    </location>
</feature>
<dbReference type="InterPro" id="IPR050655">
    <property type="entry name" value="Plant_B3_domain"/>
</dbReference>
<reference evidence="8 9" key="1">
    <citation type="journal article" date="2014" name="Nature">
        <title>The genome of the recently domesticated crop plant sugar beet (Beta vulgaris).</title>
        <authorList>
            <person name="Dohm J.C."/>
            <person name="Minoche A.E."/>
            <person name="Holtgrawe D."/>
            <person name="Capella-Gutierrez S."/>
            <person name="Zakrzewski F."/>
            <person name="Tafer H."/>
            <person name="Rupp O."/>
            <person name="Sorensen T.R."/>
            <person name="Stracke R."/>
            <person name="Reinhardt R."/>
            <person name="Goesmann A."/>
            <person name="Kraft T."/>
            <person name="Schulz B."/>
            <person name="Stadler P.F."/>
            <person name="Schmidt T."/>
            <person name="Gabaldon T."/>
            <person name="Lehrach H."/>
            <person name="Weisshaar B."/>
            <person name="Himmelbauer H."/>
        </authorList>
    </citation>
    <scope>NUCLEOTIDE SEQUENCE [LARGE SCALE GENOMIC DNA]</scope>
    <source>
        <tissue evidence="8">Taproot</tissue>
    </source>
</reference>
<evidence type="ECO:0000259" key="7">
    <source>
        <dbReference type="PROSITE" id="PS50863"/>
    </source>
</evidence>
<name>A0A0J8B8P3_BETVV</name>
<feature type="region of interest" description="Disordered" evidence="6">
    <location>
        <begin position="346"/>
        <end position="369"/>
    </location>
</feature>
<evidence type="ECO:0000313" key="9">
    <source>
        <dbReference type="Proteomes" id="UP000035740"/>
    </source>
</evidence>
<comment type="subcellular location">
    <subcellularLocation>
        <location evidence="1">Nucleus</location>
    </subcellularLocation>
</comment>
<dbReference type="EMBL" id="KQ090400">
    <property type="protein sequence ID" value="KMS96192.1"/>
    <property type="molecule type" value="Genomic_DNA"/>
</dbReference>
<dbReference type="OMA" id="RRFCIAN"/>
<keyword evidence="9" id="KW-1185">Reference proteome</keyword>
<proteinExistence type="predicted"/>
<dbReference type="InterPro" id="IPR003340">
    <property type="entry name" value="B3_DNA-bd"/>
</dbReference>
<organism evidence="8 9">
    <name type="scientific">Beta vulgaris subsp. vulgaris</name>
    <name type="common">Beet</name>
    <dbReference type="NCBI Taxonomy" id="3555"/>
    <lineage>
        <taxon>Eukaryota</taxon>
        <taxon>Viridiplantae</taxon>
        <taxon>Streptophyta</taxon>
        <taxon>Embryophyta</taxon>
        <taxon>Tracheophyta</taxon>
        <taxon>Spermatophyta</taxon>
        <taxon>Magnoliopsida</taxon>
        <taxon>eudicotyledons</taxon>
        <taxon>Gunneridae</taxon>
        <taxon>Pentapetalae</taxon>
        <taxon>Caryophyllales</taxon>
        <taxon>Chenopodiaceae</taxon>
        <taxon>Betoideae</taxon>
        <taxon>Beta</taxon>
    </lineage>
</organism>
<dbReference type="PROSITE" id="PS50863">
    <property type="entry name" value="B3"/>
    <property type="match status" value="3"/>
</dbReference>
<dbReference type="Gene3D" id="2.40.330.10">
    <property type="entry name" value="DNA-binding pseudobarrel domain"/>
    <property type="match status" value="3"/>
</dbReference>
<evidence type="ECO:0000256" key="2">
    <source>
        <dbReference type="ARBA" id="ARBA00023015"/>
    </source>
</evidence>
<dbReference type="PANTHER" id="PTHR31920">
    <property type="entry name" value="B3 DOMAIN-CONTAINING"/>
    <property type="match status" value="1"/>
</dbReference>
<dbReference type="OrthoDB" id="635132at2759"/>
<dbReference type="InterPro" id="IPR015300">
    <property type="entry name" value="DNA-bd_pseudobarrel_sf"/>
</dbReference>